<name>A0ABP8ZF33_9MICO</name>
<evidence type="ECO:0000313" key="3">
    <source>
        <dbReference type="Proteomes" id="UP001500121"/>
    </source>
</evidence>
<evidence type="ECO:0000313" key="2">
    <source>
        <dbReference type="EMBL" id="GAA4754825.1"/>
    </source>
</evidence>
<feature type="region of interest" description="Disordered" evidence="1">
    <location>
        <begin position="40"/>
        <end position="79"/>
    </location>
</feature>
<gene>
    <name evidence="2" type="ORF">GCM10025783_29910</name>
</gene>
<sequence>MERKTGQRLLAFAKTRAAEHPCLDPFGHDLSHSADLRITTVPSRGPSRATAGRRGMRPYPNARDGPEPLHCSPKVPLRA</sequence>
<dbReference type="Proteomes" id="UP001500121">
    <property type="component" value="Unassembled WGS sequence"/>
</dbReference>
<dbReference type="EMBL" id="BAABLP010000007">
    <property type="protein sequence ID" value="GAA4754825.1"/>
    <property type="molecule type" value="Genomic_DNA"/>
</dbReference>
<evidence type="ECO:0000256" key="1">
    <source>
        <dbReference type="SAM" id="MobiDB-lite"/>
    </source>
</evidence>
<keyword evidence="3" id="KW-1185">Reference proteome</keyword>
<organism evidence="2 3">
    <name type="scientific">Amnibacterium soli</name>
    <dbReference type="NCBI Taxonomy" id="1282736"/>
    <lineage>
        <taxon>Bacteria</taxon>
        <taxon>Bacillati</taxon>
        <taxon>Actinomycetota</taxon>
        <taxon>Actinomycetes</taxon>
        <taxon>Micrococcales</taxon>
        <taxon>Microbacteriaceae</taxon>
        <taxon>Amnibacterium</taxon>
    </lineage>
</organism>
<protein>
    <submittedName>
        <fullName evidence="2">Uncharacterized protein</fullName>
    </submittedName>
</protein>
<comment type="caution">
    <text evidence="2">The sequence shown here is derived from an EMBL/GenBank/DDBJ whole genome shotgun (WGS) entry which is preliminary data.</text>
</comment>
<reference evidence="3" key="1">
    <citation type="journal article" date="2019" name="Int. J. Syst. Evol. Microbiol.">
        <title>The Global Catalogue of Microorganisms (GCM) 10K type strain sequencing project: providing services to taxonomists for standard genome sequencing and annotation.</title>
        <authorList>
            <consortium name="The Broad Institute Genomics Platform"/>
            <consortium name="The Broad Institute Genome Sequencing Center for Infectious Disease"/>
            <person name="Wu L."/>
            <person name="Ma J."/>
        </authorList>
    </citation>
    <scope>NUCLEOTIDE SEQUENCE [LARGE SCALE GENOMIC DNA]</scope>
    <source>
        <strain evidence="3">JCM 19015</strain>
    </source>
</reference>
<proteinExistence type="predicted"/>
<accession>A0ABP8ZF33</accession>